<comment type="caution">
    <text evidence="11">The sequence shown here is derived from an EMBL/GenBank/DDBJ whole genome shotgun (WGS) entry which is preliminary data.</text>
</comment>
<dbReference type="Pfam" id="PF00625">
    <property type="entry name" value="Guanylate_kin"/>
    <property type="match status" value="1"/>
</dbReference>
<comment type="catalytic activity">
    <reaction evidence="9">
        <text>GMP + ATP = GDP + ADP</text>
        <dbReference type="Rhea" id="RHEA:20780"/>
        <dbReference type="ChEBI" id="CHEBI:30616"/>
        <dbReference type="ChEBI" id="CHEBI:58115"/>
        <dbReference type="ChEBI" id="CHEBI:58189"/>
        <dbReference type="ChEBI" id="CHEBI:456216"/>
        <dbReference type="EC" id="2.7.4.8"/>
    </reaction>
</comment>
<comment type="subcellular location">
    <subcellularLocation>
        <location evidence="9">Cytoplasm</location>
    </subcellularLocation>
</comment>
<organism evidence="11 12">
    <name type="scientific">Kangiella japonica</name>
    <dbReference type="NCBI Taxonomy" id="647384"/>
    <lineage>
        <taxon>Bacteria</taxon>
        <taxon>Pseudomonadati</taxon>
        <taxon>Pseudomonadota</taxon>
        <taxon>Gammaproteobacteria</taxon>
        <taxon>Kangiellales</taxon>
        <taxon>Kangiellaceae</taxon>
        <taxon>Kangiella</taxon>
    </lineage>
</organism>
<keyword evidence="6 9" id="KW-0418">Kinase</keyword>
<evidence type="ECO:0000256" key="3">
    <source>
        <dbReference type="ARBA" id="ARBA00016296"/>
    </source>
</evidence>
<dbReference type="GO" id="GO:0016301">
    <property type="term" value="F:kinase activity"/>
    <property type="evidence" value="ECO:0007669"/>
    <property type="project" value="UniProtKB-KW"/>
</dbReference>
<keyword evidence="5 9" id="KW-0547">Nucleotide-binding</keyword>
<dbReference type="EMBL" id="BAAAFM010000003">
    <property type="protein sequence ID" value="GAA0206774.1"/>
    <property type="molecule type" value="Genomic_DNA"/>
</dbReference>
<gene>
    <name evidence="9 11" type="primary">gmk</name>
    <name evidence="11" type="ORF">GCM10009123_12790</name>
</gene>
<dbReference type="InterPro" id="IPR008145">
    <property type="entry name" value="GK/Ca_channel_bsu"/>
</dbReference>
<evidence type="ECO:0000256" key="7">
    <source>
        <dbReference type="ARBA" id="ARBA00022840"/>
    </source>
</evidence>
<dbReference type="PANTHER" id="PTHR23117:SF13">
    <property type="entry name" value="GUANYLATE KINASE"/>
    <property type="match status" value="1"/>
</dbReference>
<comment type="similarity">
    <text evidence="1 9">Belongs to the guanylate kinase family.</text>
</comment>
<keyword evidence="9" id="KW-0963">Cytoplasm</keyword>
<evidence type="ECO:0000256" key="5">
    <source>
        <dbReference type="ARBA" id="ARBA00022741"/>
    </source>
</evidence>
<dbReference type="InterPro" id="IPR027417">
    <property type="entry name" value="P-loop_NTPase"/>
</dbReference>
<dbReference type="InterPro" id="IPR020590">
    <property type="entry name" value="Guanylate_kinase_CS"/>
</dbReference>
<dbReference type="CDD" id="cd00071">
    <property type="entry name" value="GMPK"/>
    <property type="match status" value="1"/>
</dbReference>
<dbReference type="EC" id="2.7.4.8" evidence="2 9"/>
<dbReference type="InterPro" id="IPR017665">
    <property type="entry name" value="Guanylate_kinase"/>
</dbReference>
<dbReference type="NCBIfam" id="TIGR03263">
    <property type="entry name" value="guanyl_kin"/>
    <property type="match status" value="1"/>
</dbReference>
<protein>
    <recommendedName>
        <fullName evidence="3 9">Guanylate kinase</fullName>
        <ecNumber evidence="2 9">2.7.4.8</ecNumber>
    </recommendedName>
    <alternativeName>
        <fullName evidence="8 9">GMP kinase</fullName>
    </alternativeName>
</protein>
<evidence type="ECO:0000256" key="9">
    <source>
        <dbReference type="HAMAP-Rule" id="MF_00328"/>
    </source>
</evidence>
<evidence type="ECO:0000259" key="10">
    <source>
        <dbReference type="PROSITE" id="PS50052"/>
    </source>
</evidence>
<keyword evidence="7 9" id="KW-0067">ATP-binding</keyword>
<feature type="domain" description="Guanylate kinase-like" evidence="10">
    <location>
        <begin position="24"/>
        <end position="202"/>
    </location>
</feature>
<evidence type="ECO:0000313" key="12">
    <source>
        <dbReference type="Proteomes" id="UP001501221"/>
    </source>
</evidence>
<dbReference type="PROSITE" id="PS50052">
    <property type="entry name" value="GUANYLATE_KINASE_2"/>
    <property type="match status" value="1"/>
</dbReference>
<sequence length="225" mass="25525">MTQLIFEIMTATTTQNSSQSTAKGTLYVVSAPSGAGKTSLLKAVLGQMPELKLSISHTTRQQRPGEVNGKDYHFVTVEAFQQMLKEESFLEHAEVFGNYYGTSRVWLESQLELGHDVVLEIDWQGARQVRELMPECRSIFILPPSQDELLSRLTGRGQDSEEVIQSRMAAAHREIEHFDEYDYIVINDDFDLACKDLSAIFTARRLRKESQLVRQQALLADLLNQ</sequence>
<reference evidence="11 12" key="1">
    <citation type="journal article" date="2019" name="Int. J. Syst. Evol. Microbiol.">
        <title>The Global Catalogue of Microorganisms (GCM) 10K type strain sequencing project: providing services to taxonomists for standard genome sequencing and annotation.</title>
        <authorList>
            <consortium name="The Broad Institute Genomics Platform"/>
            <consortium name="The Broad Institute Genome Sequencing Center for Infectious Disease"/>
            <person name="Wu L."/>
            <person name="Ma J."/>
        </authorList>
    </citation>
    <scope>NUCLEOTIDE SEQUENCE [LARGE SCALE GENOMIC DNA]</scope>
    <source>
        <strain evidence="11 12">JCM 16211</strain>
    </source>
</reference>
<dbReference type="InterPro" id="IPR008144">
    <property type="entry name" value="Guanylate_kin-like_dom"/>
</dbReference>
<keyword evidence="12" id="KW-1185">Reference proteome</keyword>
<evidence type="ECO:0000256" key="4">
    <source>
        <dbReference type="ARBA" id="ARBA00022679"/>
    </source>
</evidence>
<dbReference type="PANTHER" id="PTHR23117">
    <property type="entry name" value="GUANYLATE KINASE-RELATED"/>
    <property type="match status" value="1"/>
</dbReference>
<dbReference type="PROSITE" id="PS00856">
    <property type="entry name" value="GUANYLATE_KINASE_1"/>
    <property type="match status" value="1"/>
</dbReference>
<evidence type="ECO:0000313" key="11">
    <source>
        <dbReference type="EMBL" id="GAA0206774.1"/>
    </source>
</evidence>
<evidence type="ECO:0000256" key="1">
    <source>
        <dbReference type="ARBA" id="ARBA00005790"/>
    </source>
</evidence>
<accession>A0ABN0SYV2</accession>
<evidence type="ECO:0000256" key="6">
    <source>
        <dbReference type="ARBA" id="ARBA00022777"/>
    </source>
</evidence>
<keyword evidence="4 9" id="KW-0808">Transferase</keyword>
<proteinExistence type="inferred from homology"/>
<dbReference type="Gene3D" id="3.30.63.10">
    <property type="entry name" value="Guanylate Kinase phosphate binding domain"/>
    <property type="match status" value="1"/>
</dbReference>
<evidence type="ECO:0000256" key="2">
    <source>
        <dbReference type="ARBA" id="ARBA00012961"/>
    </source>
</evidence>
<dbReference type="SMART" id="SM00072">
    <property type="entry name" value="GuKc"/>
    <property type="match status" value="1"/>
</dbReference>
<feature type="binding site" evidence="9">
    <location>
        <begin position="31"/>
        <end position="38"/>
    </location>
    <ligand>
        <name>ATP</name>
        <dbReference type="ChEBI" id="CHEBI:30616"/>
    </ligand>
</feature>
<evidence type="ECO:0000256" key="8">
    <source>
        <dbReference type="ARBA" id="ARBA00030128"/>
    </source>
</evidence>
<name>A0ABN0SYV2_9GAMM</name>
<dbReference type="HAMAP" id="MF_00328">
    <property type="entry name" value="Guanylate_kinase"/>
    <property type="match status" value="1"/>
</dbReference>
<comment type="function">
    <text evidence="9">Essential for recycling GMP and indirectly, cGMP.</text>
</comment>
<dbReference type="SUPFAM" id="SSF52540">
    <property type="entry name" value="P-loop containing nucleoside triphosphate hydrolases"/>
    <property type="match status" value="1"/>
</dbReference>
<dbReference type="Gene3D" id="3.40.50.300">
    <property type="entry name" value="P-loop containing nucleotide triphosphate hydrolases"/>
    <property type="match status" value="2"/>
</dbReference>
<dbReference type="Proteomes" id="UP001501221">
    <property type="component" value="Unassembled WGS sequence"/>
</dbReference>